<proteinExistence type="predicted"/>
<keyword evidence="1 5" id="KW-0732">Signal</keyword>
<sequence length="200" mass="21633">MTINRRQMLVGSVIGAASLMLPEASALAAGKGSLADPDIPVFGNPHGDVTIFEFFDYQCVYCKWSYPDLMRVVERDGNVRLVMKDLPVFGASSVRAARMVLAAKELGQYKQALRALMATRSRLVDERIDDALAQAGVDPAALQTVANSDRIGRIIARNKGQARAYGLSGTPSFVIGSKVYRGAQSEWALNKAIESARRAA</sequence>
<evidence type="ECO:0000256" key="3">
    <source>
        <dbReference type="ARBA" id="ARBA00023157"/>
    </source>
</evidence>
<comment type="caution">
    <text evidence="7">The sequence shown here is derived from an EMBL/GenBank/DDBJ whole genome shotgun (WGS) entry which is preliminary data.</text>
</comment>
<dbReference type="InterPro" id="IPR013766">
    <property type="entry name" value="Thioredoxin_domain"/>
</dbReference>
<reference evidence="7 8" key="1">
    <citation type="submission" date="2018-05" db="EMBL/GenBank/DDBJ databases">
        <title>Genomic Encyclopedia of Type Strains, Phase IV (KMG-IV): sequencing the most valuable type-strain genomes for metagenomic binning, comparative biology and taxonomic classification.</title>
        <authorList>
            <person name="Goeker M."/>
        </authorList>
    </citation>
    <scope>NUCLEOTIDE SEQUENCE [LARGE SCALE GENOMIC DNA]</scope>
    <source>
        <strain evidence="7 8">DSM 6986</strain>
    </source>
</reference>
<protein>
    <submittedName>
        <fullName evidence="7">Protein-disulfide isomerase</fullName>
    </submittedName>
</protein>
<evidence type="ECO:0000313" key="8">
    <source>
        <dbReference type="Proteomes" id="UP000245396"/>
    </source>
</evidence>
<dbReference type="InterPro" id="IPR006311">
    <property type="entry name" value="TAT_signal"/>
</dbReference>
<feature type="domain" description="Thioredoxin" evidence="6">
    <location>
        <begin position="15"/>
        <end position="198"/>
    </location>
</feature>
<gene>
    <name evidence="7" type="ORF">C7441_11145</name>
</gene>
<dbReference type="EMBL" id="QGGG01000011">
    <property type="protein sequence ID" value="PWJ80924.1"/>
    <property type="molecule type" value="Genomic_DNA"/>
</dbReference>
<dbReference type="PANTHER" id="PTHR13887">
    <property type="entry name" value="GLUTATHIONE S-TRANSFERASE KAPPA"/>
    <property type="match status" value="1"/>
</dbReference>
<dbReference type="InterPro" id="IPR036249">
    <property type="entry name" value="Thioredoxin-like_sf"/>
</dbReference>
<keyword evidence="2" id="KW-0560">Oxidoreductase</keyword>
<dbReference type="PANTHER" id="PTHR13887:SF14">
    <property type="entry name" value="DISULFIDE BOND FORMATION PROTEIN D"/>
    <property type="match status" value="1"/>
</dbReference>
<dbReference type="Gene3D" id="3.40.30.10">
    <property type="entry name" value="Glutaredoxin"/>
    <property type="match status" value="1"/>
</dbReference>
<dbReference type="PROSITE" id="PS51352">
    <property type="entry name" value="THIOREDOXIN_2"/>
    <property type="match status" value="1"/>
</dbReference>
<keyword evidence="3" id="KW-1015">Disulfide bond</keyword>
<dbReference type="Proteomes" id="UP000245396">
    <property type="component" value="Unassembled WGS sequence"/>
</dbReference>
<evidence type="ECO:0000313" key="7">
    <source>
        <dbReference type="EMBL" id="PWJ80924.1"/>
    </source>
</evidence>
<dbReference type="SUPFAM" id="SSF52833">
    <property type="entry name" value="Thioredoxin-like"/>
    <property type="match status" value="1"/>
</dbReference>
<accession>A0A316C002</accession>
<organism evidence="7 8">
    <name type="scientific">Pseudaminobacter salicylatoxidans</name>
    <dbReference type="NCBI Taxonomy" id="93369"/>
    <lineage>
        <taxon>Bacteria</taxon>
        <taxon>Pseudomonadati</taxon>
        <taxon>Pseudomonadota</taxon>
        <taxon>Alphaproteobacteria</taxon>
        <taxon>Hyphomicrobiales</taxon>
        <taxon>Phyllobacteriaceae</taxon>
        <taxon>Pseudaminobacter</taxon>
    </lineage>
</organism>
<dbReference type="PROSITE" id="PS51318">
    <property type="entry name" value="TAT"/>
    <property type="match status" value="1"/>
</dbReference>
<dbReference type="CDD" id="cd03023">
    <property type="entry name" value="DsbA_Com1_like"/>
    <property type="match status" value="1"/>
</dbReference>
<dbReference type="Pfam" id="PF01323">
    <property type="entry name" value="DSBA"/>
    <property type="match status" value="1"/>
</dbReference>
<keyword evidence="7" id="KW-0413">Isomerase</keyword>
<evidence type="ECO:0000256" key="5">
    <source>
        <dbReference type="SAM" id="SignalP"/>
    </source>
</evidence>
<evidence type="ECO:0000256" key="2">
    <source>
        <dbReference type="ARBA" id="ARBA00023002"/>
    </source>
</evidence>
<dbReference type="GO" id="GO:0016853">
    <property type="term" value="F:isomerase activity"/>
    <property type="evidence" value="ECO:0007669"/>
    <property type="project" value="UniProtKB-KW"/>
</dbReference>
<evidence type="ECO:0000256" key="1">
    <source>
        <dbReference type="ARBA" id="ARBA00022729"/>
    </source>
</evidence>
<feature type="chain" id="PRO_5016447783" evidence="5">
    <location>
        <begin position="29"/>
        <end position="200"/>
    </location>
</feature>
<dbReference type="GO" id="GO:0016491">
    <property type="term" value="F:oxidoreductase activity"/>
    <property type="evidence" value="ECO:0007669"/>
    <property type="project" value="UniProtKB-KW"/>
</dbReference>
<keyword evidence="8" id="KW-1185">Reference proteome</keyword>
<dbReference type="InterPro" id="IPR001853">
    <property type="entry name" value="DSBA-like_thioredoxin_dom"/>
</dbReference>
<dbReference type="AlphaFoldDB" id="A0A316C002"/>
<dbReference type="STRING" id="1192868.GCA_000304395_03095"/>
<feature type="signal peptide" evidence="5">
    <location>
        <begin position="1"/>
        <end position="28"/>
    </location>
</feature>
<evidence type="ECO:0000256" key="4">
    <source>
        <dbReference type="ARBA" id="ARBA00023284"/>
    </source>
</evidence>
<name>A0A316C002_PSESE</name>
<keyword evidence="4" id="KW-0676">Redox-active center</keyword>
<evidence type="ECO:0000259" key="6">
    <source>
        <dbReference type="PROSITE" id="PS51352"/>
    </source>
</evidence>